<keyword evidence="9" id="KW-1185">Reference proteome</keyword>
<organism evidence="8 9">
    <name type="scientific">Pseudocercospora musae</name>
    <dbReference type="NCBI Taxonomy" id="113226"/>
    <lineage>
        <taxon>Eukaryota</taxon>
        <taxon>Fungi</taxon>
        <taxon>Dikarya</taxon>
        <taxon>Ascomycota</taxon>
        <taxon>Pezizomycotina</taxon>
        <taxon>Dothideomycetes</taxon>
        <taxon>Dothideomycetidae</taxon>
        <taxon>Mycosphaerellales</taxon>
        <taxon>Mycosphaerellaceae</taxon>
        <taxon>Pseudocercospora</taxon>
    </lineage>
</organism>
<feature type="region of interest" description="Disordered" evidence="5">
    <location>
        <begin position="1"/>
        <end position="414"/>
    </location>
</feature>
<evidence type="ECO:0000313" key="9">
    <source>
        <dbReference type="Proteomes" id="UP000073492"/>
    </source>
</evidence>
<dbReference type="GO" id="GO:0051315">
    <property type="term" value="P:attachment of mitotic spindle microtubules to kinetochore"/>
    <property type="evidence" value="ECO:0007669"/>
    <property type="project" value="TreeGrafter"/>
</dbReference>
<dbReference type="EMBL" id="LFZO01000072">
    <property type="protein sequence ID" value="KXT14894.1"/>
    <property type="molecule type" value="Genomic_DNA"/>
</dbReference>
<dbReference type="OrthoDB" id="1939643at2759"/>
<feature type="compositionally biased region" description="Basic residues" evidence="5">
    <location>
        <begin position="470"/>
        <end position="483"/>
    </location>
</feature>
<reference evidence="8 9" key="1">
    <citation type="submission" date="2015-07" db="EMBL/GenBank/DDBJ databases">
        <title>Comparative genomics of the Sigatoka disease complex on banana suggests a link between parallel evolutionary changes in Pseudocercospora fijiensis and Pseudocercospora eumusae and increased virulence on the banana host.</title>
        <authorList>
            <person name="Chang T.-C."/>
            <person name="Salvucci A."/>
            <person name="Crous P.W."/>
            <person name="Stergiopoulos I."/>
        </authorList>
    </citation>
    <scope>NUCLEOTIDE SEQUENCE [LARGE SCALE GENOMIC DNA]</scope>
    <source>
        <strain evidence="8 9">CBS 116634</strain>
    </source>
</reference>
<dbReference type="Pfam" id="PF15624">
    <property type="entry name" value="Mif2_N"/>
    <property type="match status" value="1"/>
</dbReference>
<comment type="similarity">
    <text evidence="2">Belongs to the CENP-C/MIF2 family.</text>
</comment>
<evidence type="ECO:0000256" key="5">
    <source>
        <dbReference type="SAM" id="MobiDB-lite"/>
    </source>
</evidence>
<feature type="domain" description="Mif2 N-terminal" evidence="7">
    <location>
        <begin position="20"/>
        <end position="144"/>
    </location>
</feature>
<feature type="compositionally biased region" description="Acidic residues" evidence="5">
    <location>
        <begin position="490"/>
        <end position="499"/>
    </location>
</feature>
<dbReference type="STRING" id="113226.A0A139IJS5"/>
<evidence type="ECO:0000256" key="4">
    <source>
        <dbReference type="ARBA" id="ARBA00023242"/>
    </source>
</evidence>
<evidence type="ECO:0000313" key="8">
    <source>
        <dbReference type="EMBL" id="KXT14895.1"/>
    </source>
</evidence>
<accession>A0A139IJS5</accession>
<name>A0A139IJS5_9PEZI</name>
<keyword evidence="3" id="KW-0238">DNA-binding</keyword>
<dbReference type="InterPro" id="IPR028386">
    <property type="entry name" value="CENP-C/Mif2/cnp3"/>
</dbReference>
<dbReference type="GO" id="GO:0051382">
    <property type="term" value="P:kinetochore assembly"/>
    <property type="evidence" value="ECO:0007669"/>
    <property type="project" value="InterPro"/>
</dbReference>
<dbReference type="Gene3D" id="2.60.120.10">
    <property type="entry name" value="Jelly Rolls"/>
    <property type="match status" value="1"/>
</dbReference>
<sequence>MAPAAKSSTPGRRKKTDQQYFDVGKVGRKTGITLKDTGIRDEHGLEPVSGIFSSPAEENGGKTLTSDSMDMQEGSAPDVTATLTSRKTTRLPPPRQSPHKHTSIGGSPRRQSSARPVSRKPGSEEPVSSPRAHTQPPANRKLDFGRVNKDRKSLRMVDTQSPFVPKHTLRRSTGHARANPYDHPEDDEEDVAKTSIEYTNNVIHEDDDVEHSIEDDGPITLDDGEPESIDAEKSGISFDEAEAPAKRKRGRPRRSDNTSQLQDEPSILDASSSSIGRKRTRASLEHRRLANTTAEEQSGPSRKKKRISNQETTATVDAEESIDPSVLMNGLDNDVPLPDMDMEAQLNSQLDVEAEPELEPSKKSKGRPKGKKGKAAATKQKEPSQSLPNGSPVKLNESPSKLRGRGGSLGPVSNVTLRATTPFEDAGQNASRFGRNLIKPLKYWENESLIWKSGEIEGIIRAEHVDQSRAKPKRRKRSRKHNNRLRDMAEESETESTMPDEWEEAMGVITGNVANWNSELKMGDPNDPIQEDLGFAAASIVTRDVAGSDFKYAKIMTIPFFGAGVVELPPEGFKRAKNSRKMQMVFFVHSGKVMVEVGAAGMEVNQFALSKGGVWIVPRGKLPSLLPVFPASAPTSVHASPESRNILRRRLAGFDSAPLRHYGSKLDIPPWLCIPGDGEHGWHSCSSARKAVNSPQEQYHNWCCFRPSNLQPASPAARCAIVETLLISVAV</sequence>
<feature type="compositionally biased region" description="Polar residues" evidence="5">
    <location>
        <begin position="290"/>
        <end position="300"/>
    </location>
</feature>
<feature type="domain" description="Mif2/CENP-C cupin" evidence="6">
    <location>
        <begin position="550"/>
        <end position="621"/>
    </location>
</feature>
<evidence type="ECO:0008006" key="10">
    <source>
        <dbReference type="Google" id="ProtNLM"/>
    </source>
</evidence>
<comment type="subcellular location">
    <subcellularLocation>
        <location evidence="1">Nucleus</location>
    </subcellularLocation>
</comment>
<feature type="compositionally biased region" description="Basic and acidic residues" evidence="5">
    <location>
        <begin position="140"/>
        <end position="155"/>
    </location>
</feature>
<dbReference type="GO" id="GO:0051455">
    <property type="term" value="P:spindle attachment to meiosis I kinetochore"/>
    <property type="evidence" value="ECO:0007669"/>
    <property type="project" value="TreeGrafter"/>
</dbReference>
<proteinExistence type="inferred from homology"/>
<dbReference type="Pfam" id="PF11699">
    <property type="entry name" value="CENP-C_C"/>
    <property type="match status" value="1"/>
</dbReference>
<feature type="region of interest" description="Disordered" evidence="5">
    <location>
        <begin position="466"/>
        <end position="499"/>
    </location>
</feature>
<evidence type="ECO:0000256" key="2">
    <source>
        <dbReference type="ARBA" id="ARBA00010291"/>
    </source>
</evidence>
<comment type="caution">
    <text evidence="8">The sequence shown here is derived from an EMBL/GenBank/DDBJ whole genome shotgun (WGS) entry which is preliminary data.</text>
</comment>
<dbReference type="AlphaFoldDB" id="A0A139IJS5"/>
<dbReference type="InterPro" id="IPR025974">
    <property type="entry name" value="Mif2/CENP-C_cupin"/>
</dbReference>
<gene>
    <name evidence="8" type="ORF">AC579_751</name>
</gene>
<dbReference type="Proteomes" id="UP000073492">
    <property type="component" value="Unassembled WGS sequence"/>
</dbReference>
<feature type="compositionally biased region" description="Polar residues" evidence="5">
    <location>
        <begin position="257"/>
        <end position="275"/>
    </location>
</feature>
<dbReference type="EMBL" id="LFZO01000072">
    <property type="protein sequence ID" value="KXT14895.1"/>
    <property type="molecule type" value="Genomic_DNA"/>
</dbReference>
<evidence type="ECO:0000259" key="7">
    <source>
        <dbReference type="Pfam" id="PF15624"/>
    </source>
</evidence>
<feature type="compositionally biased region" description="Polar residues" evidence="5">
    <location>
        <begin position="1"/>
        <end position="10"/>
    </location>
</feature>
<dbReference type="GO" id="GO:0005634">
    <property type="term" value="C:nucleus"/>
    <property type="evidence" value="ECO:0007669"/>
    <property type="project" value="UniProtKB-SubCell"/>
</dbReference>
<evidence type="ECO:0000256" key="3">
    <source>
        <dbReference type="ARBA" id="ARBA00023125"/>
    </source>
</evidence>
<dbReference type="GO" id="GO:0019237">
    <property type="term" value="F:centromeric DNA binding"/>
    <property type="evidence" value="ECO:0007669"/>
    <property type="project" value="InterPro"/>
</dbReference>
<feature type="compositionally biased region" description="Acidic residues" evidence="5">
    <location>
        <begin position="205"/>
        <end position="229"/>
    </location>
</feature>
<evidence type="ECO:0000256" key="1">
    <source>
        <dbReference type="ARBA" id="ARBA00004123"/>
    </source>
</evidence>
<dbReference type="InterPro" id="IPR014710">
    <property type="entry name" value="RmlC-like_jellyroll"/>
</dbReference>
<dbReference type="GO" id="GO:0000776">
    <property type="term" value="C:kinetochore"/>
    <property type="evidence" value="ECO:0007669"/>
    <property type="project" value="InterPro"/>
</dbReference>
<dbReference type="PANTHER" id="PTHR16684:SF11">
    <property type="entry name" value="CENTROMERE PROTEIN C"/>
    <property type="match status" value="1"/>
</dbReference>
<feature type="compositionally biased region" description="Basic residues" evidence="5">
    <location>
        <begin position="363"/>
        <end position="374"/>
    </location>
</feature>
<evidence type="ECO:0000259" key="6">
    <source>
        <dbReference type="Pfam" id="PF11699"/>
    </source>
</evidence>
<dbReference type="InterPro" id="IPR028929">
    <property type="entry name" value="Mif2_N"/>
</dbReference>
<keyword evidence="4" id="KW-0539">Nucleus</keyword>
<dbReference type="PANTHER" id="PTHR16684">
    <property type="entry name" value="CENTROMERE PROTEIN C"/>
    <property type="match status" value="1"/>
</dbReference>
<protein>
    <recommendedName>
        <fullName evidence="10">Mif2/CENP-C cupin domain-containing protein</fullName>
    </recommendedName>
</protein>